<evidence type="ECO:0000313" key="2">
    <source>
        <dbReference type="EMBL" id="MBZ5749144.1"/>
    </source>
</evidence>
<sequence>MMKIFTTQLTGHFNRILDQEEMNIEDSARLLAQALIGEGSIYIYGFNELNGVVLEALSSSEPLMRAVPLLDSDGQVKKLSSRDRALLFTYRSTDEEAISIAKGLSEQGIQTVGVSALIKNTDEGLETITDLHVDAKLRQPLIPDDKGERYGYPALMTSLYVYYAISFTIKEIMNEYEDED</sequence>
<evidence type="ECO:0000259" key="1">
    <source>
        <dbReference type="Pfam" id="PF10740"/>
    </source>
</evidence>
<dbReference type="Gene3D" id="3.40.50.10490">
    <property type="entry name" value="Glucose-6-phosphate isomerase like protein, domain 1"/>
    <property type="match status" value="1"/>
</dbReference>
<dbReference type="InterPro" id="IPR019676">
    <property type="entry name" value="DUF2529"/>
</dbReference>
<dbReference type="Proteomes" id="UP001165287">
    <property type="component" value="Unassembled WGS sequence"/>
</dbReference>
<reference evidence="2" key="1">
    <citation type="submission" date="2024-05" db="EMBL/GenBank/DDBJ databases">
        <title>Metabacillus sp. nov., isolated from the rhizosphere soil of tomato plants.</title>
        <authorList>
            <person name="Ma R."/>
        </authorList>
    </citation>
    <scope>NUCLEOTIDE SEQUENCE</scope>
    <source>
        <strain evidence="2">DBTR6</strain>
    </source>
</reference>
<dbReference type="Pfam" id="PF10740">
    <property type="entry name" value="DUF2529"/>
    <property type="match status" value="1"/>
</dbReference>
<gene>
    <name evidence="2" type="ORF">K9V48_02540</name>
</gene>
<feature type="domain" description="DUF2529" evidence="1">
    <location>
        <begin position="1"/>
        <end position="173"/>
    </location>
</feature>
<dbReference type="RefSeq" id="WP_224136635.1">
    <property type="nucleotide sequence ID" value="NZ_JAIQUM010000003.1"/>
</dbReference>
<proteinExistence type="predicted"/>
<organism evidence="2 3">
    <name type="scientific">Metabacillus rhizolycopersici</name>
    <dbReference type="NCBI Taxonomy" id="2875709"/>
    <lineage>
        <taxon>Bacteria</taxon>
        <taxon>Bacillati</taxon>
        <taxon>Bacillota</taxon>
        <taxon>Bacilli</taxon>
        <taxon>Bacillales</taxon>
        <taxon>Bacillaceae</taxon>
        <taxon>Metabacillus</taxon>
    </lineage>
</organism>
<protein>
    <submittedName>
        <fullName evidence="2">DUF2529 domain-containing protein</fullName>
    </submittedName>
</protein>
<accession>A0ABS7UM73</accession>
<dbReference type="EMBL" id="JAIQUM010000003">
    <property type="protein sequence ID" value="MBZ5749144.1"/>
    <property type="molecule type" value="Genomic_DNA"/>
</dbReference>
<evidence type="ECO:0000313" key="3">
    <source>
        <dbReference type="Proteomes" id="UP001165287"/>
    </source>
</evidence>
<comment type="caution">
    <text evidence="2">The sequence shown here is derived from an EMBL/GenBank/DDBJ whole genome shotgun (WGS) entry which is preliminary data.</text>
</comment>
<name>A0ABS7UM73_9BACI</name>
<keyword evidence="3" id="KW-1185">Reference proteome</keyword>